<accession>A0AAV3QQV0</accession>
<evidence type="ECO:0000313" key="2">
    <source>
        <dbReference type="Proteomes" id="UP001454036"/>
    </source>
</evidence>
<comment type="caution">
    <text evidence="1">The sequence shown here is derived from an EMBL/GenBank/DDBJ whole genome shotgun (WGS) entry which is preliminary data.</text>
</comment>
<reference evidence="1 2" key="1">
    <citation type="submission" date="2024-01" db="EMBL/GenBank/DDBJ databases">
        <title>The complete chloroplast genome sequence of Lithospermum erythrorhizon: insights into the phylogenetic relationship among Boraginaceae species and the maternal lineages of purple gromwells.</title>
        <authorList>
            <person name="Okada T."/>
            <person name="Watanabe K."/>
        </authorList>
    </citation>
    <scope>NUCLEOTIDE SEQUENCE [LARGE SCALE GENOMIC DNA]</scope>
</reference>
<dbReference type="EMBL" id="BAABME010022269">
    <property type="protein sequence ID" value="GAA0165396.1"/>
    <property type="molecule type" value="Genomic_DNA"/>
</dbReference>
<keyword evidence="2" id="KW-1185">Reference proteome</keyword>
<name>A0AAV3QQV0_LITER</name>
<gene>
    <name evidence="1" type="ORF">LIER_39974</name>
</gene>
<proteinExistence type="predicted"/>
<protein>
    <submittedName>
        <fullName evidence="1">Uncharacterized protein</fullName>
    </submittedName>
</protein>
<dbReference type="AlphaFoldDB" id="A0AAV3QQV0"/>
<dbReference type="Proteomes" id="UP001454036">
    <property type="component" value="Unassembled WGS sequence"/>
</dbReference>
<evidence type="ECO:0000313" key="1">
    <source>
        <dbReference type="EMBL" id="GAA0165396.1"/>
    </source>
</evidence>
<organism evidence="1 2">
    <name type="scientific">Lithospermum erythrorhizon</name>
    <name type="common">Purple gromwell</name>
    <name type="synonym">Lithospermum officinale var. erythrorhizon</name>
    <dbReference type="NCBI Taxonomy" id="34254"/>
    <lineage>
        <taxon>Eukaryota</taxon>
        <taxon>Viridiplantae</taxon>
        <taxon>Streptophyta</taxon>
        <taxon>Embryophyta</taxon>
        <taxon>Tracheophyta</taxon>
        <taxon>Spermatophyta</taxon>
        <taxon>Magnoliopsida</taxon>
        <taxon>eudicotyledons</taxon>
        <taxon>Gunneridae</taxon>
        <taxon>Pentapetalae</taxon>
        <taxon>asterids</taxon>
        <taxon>lamiids</taxon>
        <taxon>Boraginales</taxon>
        <taxon>Boraginaceae</taxon>
        <taxon>Boraginoideae</taxon>
        <taxon>Lithospermeae</taxon>
        <taxon>Lithospermum</taxon>
    </lineage>
</organism>
<sequence length="131" mass="15030">MSEELNGKILAGHLDPELLVKAANVEKDYKTHSRIIEMKYQEDNLVREYEGVKQIIVNFYEKLFSALEESSHIEERVGKLVNRSITEGDVLRLSSPVTEKEIENTMLSMKRGKALILMALHMSFVETHGRL</sequence>